<dbReference type="RefSeq" id="WP_268943398.1">
    <property type="nucleotide sequence ID" value="NZ_JAPTYD010000034.1"/>
</dbReference>
<gene>
    <name evidence="2" type="ORF">OU682_17080</name>
</gene>
<dbReference type="EMBL" id="JAPTYD010000034">
    <property type="protein sequence ID" value="MCZ0963325.1"/>
    <property type="molecule type" value="Genomic_DNA"/>
</dbReference>
<dbReference type="SUPFAM" id="SSF53448">
    <property type="entry name" value="Nucleotide-diphospho-sugar transferases"/>
    <property type="match status" value="1"/>
</dbReference>
<evidence type="ECO:0000256" key="1">
    <source>
        <dbReference type="SAM" id="Phobius"/>
    </source>
</evidence>
<dbReference type="PANTHER" id="PTHR43179:SF7">
    <property type="entry name" value="RHAMNOSYLTRANSFERASE WBBL"/>
    <property type="match status" value="1"/>
</dbReference>
<accession>A0ABT4J882</accession>
<dbReference type="Pfam" id="PF13641">
    <property type="entry name" value="Glyco_tranf_2_3"/>
    <property type="match status" value="1"/>
</dbReference>
<name>A0ABT4J882_9RHOB</name>
<dbReference type="PANTHER" id="PTHR43179">
    <property type="entry name" value="RHAMNOSYLTRANSFERASE WBBL"/>
    <property type="match status" value="1"/>
</dbReference>
<sequence length="315" mass="34693">MPGTVHTIILNWRTADMTIRALEYAVAAMKSVEGMITVVDNNSGDGSFERIASYATAADFERVHVVQSGHNGGFGAGNNVAMFNPLPEGGMPDYVYLLNSDAFPEPDAIRKLRDYLDSHPHVGLASSRIVGTDGVIHETAFRFPSVVSEFEGASRTGPITCLLSRYVVVLPVPESATEVDWAAGASLMMRRSMLERTGGFDEKFFLYFEETDLCRRARRAGWPTHFVPDSVVTHIGSASTGLKTMSRPPNYWFDSRQHYFRKNLGAGGALAANLAYIAGSLLFHLRCRIERRQGHDGPGHLSAIVRHGFSPRCKR</sequence>
<keyword evidence="1" id="KW-0812">Transmembrane</keyword>
<evidence type="ECO:0000313" key="2">
    <source>
        <dbReference type="EMBL" id="MCZ0963325.1"/>
    </source>
</evidence>
<protein>
    <submittedName>
        <fullName evidence="2">Glycosyltransferase family 2 protein</fullName>
    </submittedName>
</protein>
<proteinExistence type="predicted"/>
<evidence type="ECO:0000313" key="3">
    <source>
        <dbReference type="Proteomes" id="UP001149822"/>
    </source>
</evidence>
<keyword evidence="1" id="KW-1133">Transmembrane helix</keyword>
<dbReference type="Proteomes" id="UP001149822">
    <property type="component" value="Unassembled WGS sequence"/>
</dbReference>
<reference evidence="2" key="1">
    <citation type="submission" date="2022-12" db="EMBL/GenBank/DDBJ databases">
        <title>Paracoccus sp. EF6 isolated from a lake water.</title>
        <authorList>
            <person name="Liu H."/>
        </authorList>
    </citation>
    <scope>NUCLEOTIDE SEQUENCE</scope>
    <source>
        <strain evidence="2">EF6</strain>
    </source>
</reference>
<comment type="caution">
    <text evidence="2">The sequence shown here is derived from an EMBL/GenBank/DDBJ whole genome shotgun (WGS) entry which is preliminary data.</text>
</comment>
<feature type="transmembrane region" description="Helical" evidence="1">
    <location>
        <begin position="264"/>
        <end position="285"/>
    </location>
</feature>
<dbReference type="Gene3D" id="3.90.550.10">
    <property type="entry name" value="Spore Coat Polysaccharide Biosynthesis Protein SpsA, Chain A"/>
    <property type="match status" value="1"/>
</dbReference>
<dbReference type="InterPro" id="IPR029044">
    <property type="entry name" value="Nucleotide-diphossugar_trans"/>
</dbReference>
<dbReference type="CDD" id="cd04186">
    <property type="entry name" value="GT_2_like_c"/>
    <property type="match status" value="1"/>
</dbReference>
<organism evidence="2 3">
    <name type="scientific">Paracoccus benzoatiresistens</name>
    <dbReference type="NCBI Taxonomy" id="2997341"/>
    <lineage>
        <taxon>Bacteria</taxon>
        <taxon>Pseudomonadati</taxon>
        <taxon>Pseudomonadota</taxon>
        <taxon>Alphaproteobacteria</taxon>
        <taxon>Rhodobacterales</taxon>
        <taxon>Paracoccaceae</taxon>
        <taxon>Paracoccus</taxon>
    </lineage>
</organism>
<keyword evidence="1" id="KW-0472">Membrane</keyword>
<keyword evidence="3" id="KW-1185">Reference proteome</keyword>